<keyword evidence="5 7" id="KW-0067">ATP-binding</keyword>
<dbReference type="PROSITE" id="PS50263">
    <property type="entry name" value="CN_HYDROLASE"/>
    <property type="match status" value="1"/>
</dbReference>
<comment type="pathway">
    <text evidence="1 7 8">Cofactor biosynthesis; NAD(+) biosynthesis; NAD(+) from deamido-NAD(+) (L-Gln route): step 1/1.</text>
</comment>
<dbReference type="Proteomes" id="UP000034883">
    <property type="component" value="Chromosome"/>
</dbReference>
<feature type="domain" description="CN hydrolase" evidence="11">
    <location>
        <begin position="4"/>
        <end position="259"/>
    </location>
</feature>
<organism evidence="12 13">
    <name type="scientific">Sandaracinus amylolyticus</name>
    <dbReference type="NCBI Taxonomy" id="927083"/>
    <lineage>
        <taxon>Bacteria</taxon>
        <taxon>Pseudomonadati</taxon>
        <taxon>Myxococcota</taxon>
        <taxon>Polyangia</taxon>
        <taxon>Polyangiales</taxon>
        <taxon>Sandaracinaceae</taxon>
        <taxon>Sandaracinus</taxon>
    </lineage>
</organism>
<comment type="caution">
    <text evidence="7">Lacks conserved residue(s) required for the propagation of feature annotation.</text>
</comment>
<evidence type="ECO:0000256" key="10">
    <source>
        <dbReference type="SAM" id="MobiDB-lite"/>
    </source>
</evidence>
<dbReference type="PIRSF" id="PIRSF006630">
    <property type="entry name" value="NADS_GAT"/>
    <property type="match status" value="1"/>
</dbReference>
<dbReference type="NCBIfam" id="NF010588">
    <property type="entry name" value="PRK13981.1"/>
    <property type="match status" value="1"/>
</dbReference>
<dbReference type="FunFam" id="3.40.50.620:FF:000106">
    <property type="entry name" value="Glutamine-dependent NAD(+) synthetase"/>
    <property type="match status" value="1"/>
</dbReference>
<evidence type="ECO:0000256" key="4">
    <source>
        <dbReference type="ARBA" id="ARBA00022741"/>
    </source>
</evidence>
<feature type="binding site" evidence="7">
    <location>
        <position position="189"/>
    </location>
    <ligand>
        <name>L-glutamine</name>
        <dbReference type="ChEBI" id="CHEBI:58359"/>
    </ligand>
</feature>
<feature type="active site" description="Nucleophile; for glutaminase activity" evidence="7">
    <location>
        <position position="152"/>
    </location>
</feature>
<dbReference type="InterPro" id="IPR036526">
    <property type="entry name" value="C-N_Hydrolase_sf"/>
</dbReference>
<dbReference type="CDD" id="cd00553">
    <property type="entry name" value="NAD_synthase"/>
    <property type="match status" value="1"/>
</dbReference>
<name>A0A0F6W878_9BACT</name>
<dbReference type="Gene3D" id="3.40.50.620">
    <property type="entry name" value="HUPs"/>
    <property type="match status" value="1"/>
</dbReference>
<dbReference type="SUPFAM" id="SSF56317">
    <property type="entry name" value="Carbon-nitrogen hydrolase"/>
    <property type="match status" value="1"/>
</dbReference>
<dbReference type="Pfam" id="PF00795">
    <property type="entry name" value="CN_hydrolase"/>
    <property type="match status" value="1"/>
</dbReference>
<feature type="binding site" evidence="7">
    <location>
        <position position="525"/>
    </location>
    <ligand>
        <name>deamido-NAD(+)</name>
        <dbReference type="ChEBI" id="CHEBI:58437"/>
        <note>ligand shared between two neighboring subunits</note>
    </ligand>
</feature>
<evidence type="ECO:0000256" key="7">
    <source>
        <dbReference type="HAMAP-Rule" id="MF_02090"/>
    </source>
</evidence>
<dbReference type="GO" id="GO:0008795">
    <property type="term" value="F:NAD+ synthase activity"/>
    <property type="evidence" value="ECO:0007669"/>
    <property type="project" value="UniProtKB-UniRule"/>
</dbReference>
<dbReference type="OrthoDB" id="9799210at2"/>
<evidence type="ECO:0000256" key="1">
    <source>
        <dbReference type="ARBA" id="ARBA00005188"/>
    </source>
</evidence>
<dbReference type="InterPro" id="IPR014729">
    <property type="entry name" value="Rossmann-like_a/b/a_fold"/>
</dbReference>
<evidence type="ECO:0000256" key="5">
    <source>
        <dbReference type="ARBA" id="ARBA00022840"/>
    </source>
</evidence>
<dbReference type="PANTHER" id="PTHR23090:SF9">
    <property type="entry name" value="GLUTAMINE-DEPENDENT NAD(+) SYNTHETASE"/>
    <property type="match status" value="1"/>
</dbReference>
<keyword evidence="13" id="KW-1185">Reference proteome</keyword>
<dbReference type="AlphaFoldDB" id="A0A0F6W878"/>
<dbReference type="NCBIfam" id="TIGR00552">
    <property type="entry name" value="nadE"/>
    <property type="match status" value="1"/>
</dbReference>
<accession>A0A0F6W878</accession>
<reference evidence="12 13" key="1">
    <citation type="submission" date="2015-03" db="EMBL/GenBank/DDBJ databases">
        <title>Genome assembly of Sandaracinus amylolyticus DSM 53668.</title>
        <authorList>
            <person name="Sharma G."/>
            <person name="Subramanian S."/>
        </authorList>
    </citation>
    <scope>NUCLEOTIDE SEQUENCE [LARGE SCALE GENOMIC DNA]</scope>
    <source>
        <strain evidence="12 13">DSM 53668</strain>
    </source>
</reference>
<dbReference type="InterPro" id="IPR003694">
    <property type="entry name" value="NAD_synthase"/>
</dbReference>
<sequence>MKPLRIALCQLDYAIADLDANVAAIAEAARRAKDGGAQVALFSELAITAYGPRDLLDRPSFVDAVERACDALARALPPDLVCLVGAPTRATGGIGRDLHNSVLVMREGRIAQVIHKQLLPTYDVFDEDRWFEAGTSDPIVDVAGVKLGITICEDAWNDVTVMRGRRYQGNPVDAVVRAGADVIVNLAGSPFTLTKREGRAAMLAAIAEKHARPVVMVNQVGGHDDLIFDGSSLVLGPDGATWARAAAFAPDVLVCDVAPGGPQRAWPETDEAAALDALALGVRDYAARCGMKSAILGLSGGIDSALVAAIAVRALGPDRVLGIAMPSRYSSEHSIADARALATSLGMRFEIVPIEPIFAPYDDLLRAPLAALGPAPADDVTFENVQARLRMTILMALANRAGAMLLNTGNKSEVACGYCTLYGDMAGGLAVISDLYKTFVYRVSREVNRQAGREIIPESTLTKPPSAELRPNQTDQDTLPPYDVLDAILAHLVEGQRSTREVVEAGFDPAIVARVARMMKIAEFKRRQMPPGLIVTKKAFGPGRRIPIAQRWAY</sequence>
<dbReference type="SUPFAM" id="SSF52402">
    <property type="entry name" value="Adenine nucleotide alpha hydrolases-like"/>
    <property type="match status" value="1"/>
</dbReference>
<dbReference type="InterPro" id="IPR014445">
    <property type="entry name" value="Gln-dep_NAD_synthase"/>
</dbReference>
<evidence type="ECO:0000256" key="3">
    <source>
        <dbReference type="ARBA" id="ARBA00022598"/>
    </source>
</evidence>
<dbReference type="RefSeq" id="WP_053236986.1">
    <property type="nucleotide sequence ID" value="NZ_CP011125.1"/>
</dbReference>
<gene>
    <name evidence="7" type="primary">nadE</name>
    <name evidence="12" type="ORF">DB32_007136</name>
</gene>
<feature type="active site" description="For glutaminase activity" evidence="7">
    <location>
        <position position="116"/>
    </location>
</feature>
<dbReference type="KEGG" id="samy:DB32_007136"/>
<dbReference type="GO" id="GO:0009435">
    <property type="term" value="P:NAD+ biosynthetic process"/>
    <property type="evidence" value="ECO:0007669"/>
    <property type="project" value="UniProtKB-UniRule"/>
</dbReference>
<dbReference type="STRING" id="927083.DB32_007136"/>
<protein>
    <recommendedName>
        <fullName evidence="7 8">Glutamine-dependent NAD(+) synthetase</fullName>
        <ecNumber evidence="7 8">6.3.5.1</ecNumber>
    </recommendedName>
    <alternativeName>
        <fullName evidence="7 8">NAD(+) synthase [glutamine-hydrolyzing]</fullName>
    </alternativeName>
</protein>
<keyword evidence="4 7" id="KW-0547">Nucleotide-binding</keyword>
<dbReference type="GO" id="GO:0005737">
    <property type="term" value="C:cytoplasm"/>
    <property type="evidence" value="ECO:0007669"/>
    <property type="project" value="InterPro"/>
</dbReference>
<feature type="binding site" evidence="7">
    <location>
        <position position="408"/>
    </location>
    <ligand>
        <name>ATP</name>
        <dbReference type="ChEBI" id="CHEBI:30616"/>
    </ligand>
</feature>
<dbReference type="Gene3D" id="3.60.110.10">
    <property type="entry name" value="Carbon-nitrogen hydrolase"/>
    <property type="match status" value="1"/>
</dbReference>
<feature type="binding site" evidence="7">
    <location>
        <position position="413"/>
    </location>
    <ligand>
        <name>deamido-NAD(+)</name>
        <dbReference type="ChEBI" id="CHEBI:58437"/>
        <note>ligand shared between two neighboring subunits</note>
    </ligand>
</feature>
<dbReference type="InterPro" id="IPR022310">
    <property type="entry name" value="NAD/GMP_synthase"/>
</dbReference>
<dbReference type="Pfam" id="PF02540">
    <property type="entry name" value="NAD_synthase"/>
    <property type="match status" value="1"/>
</dbReference>
<dbReference type="EMBL" id="CP011125">
    <property type="protein sequence ID" value="AKF09987.1"/>
    <property type="molecule type" value="Genomic_DNA"/>
</dbReference>
<evidence type="ECO:0000313" key="12">
    <source>
        <dbReference type="EMBL" id="AKF09987.1"/>
    </source>
</evidence>
<evidence type="ECO:0000256" key="2">
    <source>
        <dbReference type="ARBA" id="ARBA00007145"/>
    </source>
</evidence>
<feature type="region of interest" description="Disordered" evidence="10">
    <location>
        <begin position="455"/>
        <end position="478"/>
    </location>
</feature>
<keyword evidence="6 7" id="KW-0520">NAD</keyword>
<evidence type="ECO:0000259" key="11">
    <source>
        <dbReference type="PROSITE" id="PS50263"/>
    </source>
</evidence>
<dbReference type="EC" id="6.3.5.1" evidence="7 8"/>
<dbReference type="HAMAP" id="MF_02090">
    <property type="entry name" value="NadE_glutamine_dep"/>
    <property type="match status" value="1"/>
</dbReference>
<feature type="binding site" evidence="7">
    <location>
        <position position="384"/>
    </location>
    <ligand>
        <name>deamido-NAD(+)</name>
        <dbReference type="ChEBI" id="CHEBI:58437"/>
        <note>ligand shared between two neighboring subunits</note>
    </ligand>
</feature>
<comment type="similarity">
    <text evidence="2 7 8">In the C-terminal section; belongs to the NAD synthetase family.</text>
</comment>
<proteinExistence type="inferred from homology"/>
<evidence type="ECO:0000256" key="6">
    <source>
        <dbReference type="ARBA" id="ARBA00023027"/>
    </source>
</evidence>
<evidence type="ECO:0000256" key="9">
    <source>
        <dbReference type="RuleBase" id="RU003811"/>
    </source>
</evidence>
<dbReference type="GO" id="GO:0004359">
    <property type="term" value="F:glutaminase activity"/>
    <property type="evidence" value="ECO:0007669"/>
    <property type="project" value="InterPro"/>
</dbReference>
<feature type="active site" description="Proton acceptor; for glutaminase activity" evidence="7">
    <location>
        <position position="44"/>
    </location>
</feature>
<feature type="binding site" evidence="7">
    <location>
        <position position="195"/>
    </location>
    <ligand>
        <name>L-glutamine</name>
        <dbReference type="ChEBI" id="CHEBI:58359"/>
    </ligand>
</feature>
<keyword evidence="3 7" id="KW-0436">Ligase</keyword>
<comment type="function">
    <text evidence="7">Catalyzes the ATP-dependent amidation of deamido-NAD to form NAD. Uses L-glutamine as a nitrogen source.</text>
</comment>
<dbReference type="PANTHER" id="PTHR23090">
    <property type="entry name" value="NH 3 /GLUTAMINE-DEPENDENT NAD + SYNTHETASE"/>
    <property type="match status" value="1"/>
</dbReference>
<comment type="catalytic activity">
    <reaction evidence="7 8">
        <text>deamido-NAD(+) + L-glutamine + ATP + H2O = L-glutamate + AMP + diphosphate + NAD(+) + H(+)</text>
        <dbReference type="Rhea" id="RHEA:24384"/>
        <dbReference type="ChEBI" id="CHEBI:15377"/>
        <dbReference type="ChEBI" id="CHEBI:15378"/>
        <dbReference type="ChEBI" id="CHEBI:29985"/>
        <dbReference type="ChEBI" id="CHEBI:30616"/>
        <dbReference type="ChEBI" id="CHEBI:33019"/>
        <dbReference type="ChEBI" id="CHEBI:57540"/>
        <dbReference type="ChEBI" id="CHEBI:58359"/>
        <dbReference type="ChEBI" id="CHEBI:58437"/>
        <dbReference type="ChEBI" id="CHEBI:456215"/>
        <dbReference type="EC" id="6.3.5.1"/>
    </reaction>
</comment>
<evidence type="ECO:0000313" key="13">
    <source>
        <dbReference type="Proteomes" id="UP000034883"/>
    </source>
</evidence>
<feature type="binding site" evidence="7">
    <location>
        <position position="122"/>
    </location>
    <ligand>
        <name>L-glutamine</name>
        <dbReference type="ChEBI" id="CHEBI:58359"/>
    </ligand>
</feature>
<dbReference type="UniPathway" id="UPA00253">
    <property type="reaction ID" value="UER00334"/>
</dbReference>
<dbReference type="GO" id="GO:0003952">
    <property type="term" value="F:NAD+ synthase (glutamine-hydrolyzing) activity"/>
    <property type="evidence" value="ECO:0007669"/>
    <property type="project" value="UniProtKB-UniRule"/>
</dbReference>
<evidence type="ECO:0000256" key="8">
    <source>
        <dbReference type="PIRNR" id="PIRNR006630"/>
    </source>
</evidence>
<dbReference type="CDD" id="cd07570">
    <property type="entry name" value="GAT_Gln-NAD-synth"/>
    <property type="match status" value="1"/>
</dbReference>
<dbReference type="InterPro" id="IPR003010">
    <property type="entry name" value="C-N_Hydrolase"/>
</dbReference>
<feature type="binding site" evidence="7">
    <location>
        <begin position="297"/>
        <end position="304"/>
    </location>
    <ligand>
        <name>ATP</name>
        <dbReference type="ChEBI" id="CHEBI:30616"/>
    </ligand>
</feature>
<comment type="similarity">
    <text evidence="9">Belongs to the NAD synthetase family.</text>
</comment>
<dbReference type="GO" id="GO:0005524">
    <property type="term" value="F:ATP binding"/>
    <property type="evidence" value="ECO:0007669"/>
    <property type="project" value="UniProtKB-UniRule"/>
</dbReference>